<keyword evidence="5" id="KW-1185">Reference proteome</keyword>
<accession>A0A316DXE0</accession>
<proteinExistence type="predicted"/>
<dbReference type="EMBL" id="JACWLN010000013">
    <property type="protein sequence ID" value="MBD1262709.1"/>
    <property type="molecule type" value="Genomic_DNA"/>
</dbReference>
<dbReference type="OrthoDB" id="1143855at2"/>
<reference evidence="3 4" key="1">
    <citation type="submission" date="2018-05" db="EMBL/GenBank/DDBJ databases">
        <title>Genomic Encyclopedia of Archaeal and Bacterial Type Strains, Phase II (KMG-II): from individual species to whole genera.</title>
        <authorList>
            <person name="Goeker M."/>
        </authorList>
    </citation>
    <scope>NUCLEOTIDE SEQUENCE [LARGE SCALE GENOMIC DNA]</scope>
    <source>
        <strain evidence="3 4">DSM 23514</strain>
    </source>
</reference>
<evidence type="ECO:0000313" key="2">
    <source>
        <dbReference type="EMBL" id="MBD1262709.1"/>
    </source>
</evidence>
<dbReference type="EMBL" id="QGGQ01000009">
    <property type="protein sequence ID" value="PWK22002.1"/>
    <property type="molecule type" value="Genomic_DNA"/>
</dbReference>
<dbReference type="Pfam" id="PF13648">
    <property type="entry name" value="Lipocalin_4"/>
    <property type="match status" value="1"/>
</dbReference>
<sequence>MKRLLFFGFLFILTACQNKVTQEDLPFLNGYWEIEKVNMPDGQTKEYTINTTVDYIEMKDLSGFRKKVYPKLDGTFDTSNDIEKFTVTEQSNVYEIHYKTNLSEWVETINTLNEDSFSVTNSDKITYTYKRFEPINVQK</sequence>
<evidence type="ECO:0000313" key="3">
    <source>
        <dbReference type="EMBL" id="PWK22002.1"/>
    </source>
</evidence>
<organism evidence="3 4">
    <name type="scientific">Maribacter polysiphoniae</name>
    <dbReference type="NCBI Taxonomy" id="429344"/>
    <lineage>
        <taxon>Bacteria</taxon>
        <taxon>Pseudomonadati</taxon>
        <taxon>Bacteroidota</taxon>
        <taxon>Flavobacteriia</taxon>
        <taxon>Flavobacteriales</taxon>
        <taxon>Flavobacteriaceae</taxon>
        <taxon>Maribacter</taxon>
    </lineage>
</organism>
<protein>
    <recommendedName>
        <fullName evidence="1">Lipocalin-like domain-containing protein</fullName>
    </recommendedName>
</protein>
<name>A0A316DXE0_9FLAO</name>
<dbReference type="Proteomes" id="UP000245667">
    <property type="component" value="Unassembled WGS sequence"/>
</dbReference>
<feature type="domain" description="Lipocalin-like" evidence="1">
    <location>
        <begin position="28"/>
        <end position="118"/>
    </location>
</feature>
<dbReference type="Proteomes" id="UP000651837">
    <property type="component" value="Unassembled WGS sequence"/>
</dbReference>
<dbReference type="AlphaFoldDB" id="A0A316DXE0"/>
<evidence type="ECO:0000259" key="1">
    <source>
        <dbReference type="Pfam" id="PF13648"/>
    </source>
</evidence>
<dbReference type="InterPro" id="IPR024311">
    <property type="entry name" value="Lipocalin-like"/>
</dbReference>
<dbReference type="RefSeq" id="WP_109653066.1">
    <property type="nucleotide sequence ID" value="NZ_JACWLN010000013.1"/>
</dbReference>
<comment type="caution">
    <text evidence="3">The sequence shown here is derived from an EMBL/GenBank/DDBJ whole genome shotgun (WGS) entry which is preliminary data.</text>
</comment>
<gene>
    <name evidence="2" type="ORF">HZY62_19085</name>
    <name evidence="3" type="ORF">LX92_03354</name>
</gene>
<evidence type="ECO:0000313" key="4">
    <source>
        <dbReference type="Proteomes" id="UP000245667"/>
    </source>
</evidence>
<reference evidence="2 5" key="2">
    <citation type="submission" date="2020-07" db="EMBL/GenBank/DDBJ databases">
        <title>The draft genome sequence of Maribacter polysiphoniae KCTC 22021.</title>
        <authorList>
            <person name="Mu L."/>
        </authorList>
    </citation>
    <scope>NUCLEOTIDE SEQUENCE [LARGE SCALE GENOMIC DNA]</scope>
    <source>
        <strain evidence="2 5">KCTC 22021</strain>
    </source>
</reference>
<evidence type="ECO:0000313" key="5">
    <source>
        <dbReference type="Proteomes" id="UP000651837"/>
    </source>
</evidence>
<dbReference type="PROSITE" id="PS51257">
    <property type="entry name" value="PROKAR_LIPOPROTEIN"/>
    <property type="match status" value="1"/>
</dbReference>